<dbReference type="EMBL" id="AP014809">
    <property type="protein sequence ID" value="BAU89067.1"/>
    <property type="molecule type" value="Genomic_DNA"/>
</dbReference>
<dbReference type="RefSeq" id="WP_096483530.1">
    <property type="nucleotide sequence ID" value="NZ_AP014809.1"/>
</dbReference>
<sequence>MPFLITRLLHLLRLAVSIGFPVPGSSLRVAGDSLTGLQVVAADWADLPRLQAWLAERKYGGVYLLVGRRDGRARVRVGEGVKLWTRLGDHKADPQLDFVEEVYALVSPVFHKGATVYLQEALSEIVQAEPGLDYHKGCGPLADFPLGEGERKALDLAMLLGLNLFCAAGLRVLQPGQSRLARQVAALMAEAA</sequence>
<organism evidence="1 2">
    <name type="scientific">Methylorubrum populi</name>
    <dbReference type="NCBI Taxonomy" id="223967"/>
    <lineage>
        <taxon>Bacteria</taxon>
        <taxon>Pseudomonadati</taxon>
        <taxon>Pseudomonadota</taxon>
        <taxon>Alphaproteobacteria</taxon>
        <taxon>Hyphomicrobiales</taxon>
        <taxon>Methylobacteriaceae</taxon>
        <taxon>Methylorubrum</taxon>
    </lineage>
</organism>
<dbReference type="Proteomes" id="UP000218288">
    <property type="component" value="Chromosome"/>
</dbReference>
<gene>
    <name evidence="1" type="ORF">MPPM_0462</name>
</gene>
<evidence type="ECO:0000313" key="1">
    <source>
        <dbReference type="EMBL" id="BAU89067.1"/>
    </source>
</evidence>
<evidence type="ECO:0000313" key="2">
    <source>
        <dbReference type="Proteomes" id="UP000218288"/>
    </source>
</evidence>
<accession>A0A169QL49</accession>
<name>A0A169QL49_9HYPH</name>
<evidence type="ECO:0008006" key="3">
    <source>
        <dbReference type="Google" id="ProtNLM"/>
    </source>
</evidence>
<protein>
    <recommendedName>
        <fullName evidence="3">GIY-YIG nuclease family protein</fullName>
    </recommendedName>
</protein>
<dbReference type="AlphaFoldDB" id="A0A169QL49"/>
<proteinExistence type="predicted"/>
<dbReference type="OrthoDB" id="8253340at2"/>
<reference evidence="1 2" key="1">
    <citation type="journal article" date="2016" name="Genome Announc.">
        <title>Complete Genome Sequence of Methylobacterium populi P-1M, Isolated from Pink-Pigmented Household Biofilm.</title>
        <authorList>
            <person name="Morohoshi T."/>
            <person name="Ikeda T."/>
        </authorList>
    </citation>
    <scope>NUCLEOTIDE SEQUENCE [LARGE SCALE GENOMIC DNA]</scope>
    <source>
        <strain evidence="1 2">P-1M</strain>
    </source>
</reference>